<dbReference type="GO" id="GO:0000104">
    <property type="term" value="F:succinate dehydrogenase activity"/>
    <property type="evidence" value="ECO:0007669"/>
    <property type="project" value="TreeGrafter"/>
</dbReference>
<gene>
    <name evidence="6" type="ORF">ThidrDRAFT_2078</name>
</gene>
<dbReference type="eggNOG" id="COG1053">
    <property type="taxonomic scope" value="Bacteria"/>
</dbReference>
<dbReference type="InterPro" id="IPR036188">
    <property type="entry name" value="FAD/NAD-bd_sf"/>
</dbReference>
<keyword evidence="4" id="KW-0560">Oxidoreductase</keyword>
<dbReference type="GO" id="GO:0009061">
    <property type="term" value="P:anaerobic respiration"/>
    <property type="evidence" value="ECO:0007669"/>
    <property type="project" value="TreeGrafter"/>
</dbReference>
<accession>G2E1B5</accession>
<evidence type="ECO:0000259" key="5">
    <source>
        <dbReference type="Pfam" id="PF00890"/>
    </source>
</evidence>
<feature type="domain" description="FAD-dependent oxidoreductase 2 FAD-binding" evidence="5">
    <location>
        <begin position="16"/>
        <end position="257"/>
    </location>
</feature>
<proteinExistence type="predicted"/>
<dbReference type="RefSeq" id="WP_007040792.1">
    <property type="nucleotide sequence ID" value="NZ_AFWT01000013.1"/>
</dbReference>
<dbReference type="GO" id="GO:0005886">
    <property type="term" value="C:plasma membrane"/>
    <property type="evidence" value="ECO:0007669"/>
    <property type="project" value="TreeGrafter"/>
</dbReference>
<evidence type="ECO:0000256" key="3">
    <source>
        <dbReference type="ARBA" id="ARBA00022630"/>
    </source>
</evidence>
<dbReference type="NCBIfam" id="TIGR02061">
    <property type="entry name" value="aprA"/>
    <property type="match status" value="1"/>
</dbReference>
<protein>
    <submittedName>
        <fullName evidence="6">Adenylylsulfate reductase, alpha subunit</fullName>
    </submittedName>
</protein>
<dbReference type="SUPFAM" id="SSF51905">
    <property type="entry name" value="FAD/NAD(P)-binding domain"/>
    <property type="match status" value="1"/>
</dbReference>
<comment type="caution">
    <text evidence="6">The sequence shown here is derived from an EMBL/GenBank/DDBJ whole genome shotgun (WGS) entry which is preliminary data.</text>
</comment>
<dbReference type="Pfam" id="PF00890">
    <property type="entry name" value="FAD_binding_2"/>
    <property type="match status" value="1"/>
</dbReference>
<dbReference type="EMBL" id="AFWT01000013">
    <property type="protein sequence ID" value="EGV31212.1"/>
    <property type="molecule type" value="Genomic_DNA"/>
</dbReference>
<dbReference type="PATRIC" id="fig|765913.3.peg.2114"/>
<evidence type="ECO:0000313" key="7">
    <source>
        <dbReference type="Proteomes" id="UP000004200"/>
    </source>
</evidence>
<dbReference type="PANTHER" id="PTHR11632">
    <property type="entry name" value="SUCCINATE DEHYDROGENASE 2 FLAVOPROTEIN SUBUNIT"/>
    <property type="match status" value="1"/>
</dbReference>
<dbReference type="Gene3D" id="3.90.700.10">
    <property type="entry name" value="Succinate dehydrogenase/fumarate reductase flavoprotein, catalytic domain"/>
    <property type="match status" value="1"/>
</dbReference>
<dbReference type="InterPro" id="IPR037099">
    <property type="entry name" value="Fum_R/Succ_DH_flav-like_C_sf"/>
</dbReference>
<evidence type="ECO:0000256" key="4">
    <source>
        <dbReference type="ARBA" id="ARBA00023002"/>
    </source>
</evidence>
<dbReference type="InterPro" id="IPR030664">
    <property type="entry name" value="SdhA/FrdA/AprA"/>
</dbReference>
<dbReference type="InterPro" id="IPR011803">
    <property type="entry name" value="AprA"/>
</dbReference>
<dbReference type="STRING" id="765913.ThidrDRAFT_2078"/>
<dbReference type="GO" id="GO:0009055">
    <property type="term" value="F:electron transfer activity"/>
    <property type="evidence" value="ECO:0007669"/>
    <property type="project" value="TreeGrafter"/>
</dbReference>
<keyword evidence="3" id="KW-0285">Flavoprotein</keyword>
<name>G2E1B5_9GAMM</name>
<dbReference type="Gene3D" id="3.50.50.60">
    <property type="entry name" value="FAD/NAD(P)-binding domain"/>
    <property type="match status" value="1"/>
</dbReference>
<keyword evidence="7" id="KW-1185">Reference proteome</keyword>
<dbReference type="InterPro" id="IPR003953">
    <property type="entry name" value="FAD-dep_OxRdtase_2_FAD-bd"/>
</dbReference>
<comment type="pathway">
    <text evidence="2">Carbohydrate metabolism; tricarboxylic acid cycle.</text>
</comment>
<comment type="cofactor">
    <cofactor evidence="1">
        <name>FAD</name>
        <dbReference type="ChEBI" id="CHEBI:57692"/>
    </cofactor>
</comment>
<reference evidence="6 7" key="1">
    <citation type="submission" date="2011-06" db="EMBL/GenBank/DDBJ databases">
        <title>The draft genome of Thiorhodococcus drewsii AZ1.</title>
        <authorList>
            <consortium name="US DOE Joint Genome Institute (JGI-PGF)"/>
            <person name="Lucas S."/>
            <person name="Han J."/>
            <person name="Lapidus A."/>
            <person name="Cheng J.-F."/>
            <person name="Goodwin L."/>
            <person name="Pitluck S."/>
            <person name="Peters L."/>
            <person name="Land M.L."/>
            <person name="Hauser L."/>
            <person name="Vogl K."/>
            <person name="Liu Z."/>
            <person name="Imhoff J."/>
            <person name="Thiel V."/>
            <person name="Frigaard N.-U."/>
            <person name="Bryant D.A."/>
            <person name="Woyke T.J."/>
        </authorList>
    </citation>
    <scope>NUCLEOTIDE SEQUENCE [LARGE SCALE GENOMIC DNA]</scope>
    <source>
        <strain evidence="6 7">AZ1</strain>
    </source>
</reference>
<dbReference type="PANTHER" id="PTHR11632:SF51">
    <property type="entry name" value="SUCCINATE DEHYDROGENASE [UBIQUINONE] FLAVOPROTEIN SUBUNIT, MITOCHONDRIAL"/>
    <property type="match status" value="1"/>
</dbReference>
<evidence type="ECO:0000313" key="6">
    <source>
        <dbReference type="EMBL" id="EGV31212.1"/>
    </source>
</evidence>
<dbReference type="Proteomes" id="UP000004200">
    <property type="component" value="Unassembled WGS sequence"/>
</dbReference>
<dbReference type="SUPFAM" id="SSF46977">
    <property type="entry name" value="Succinate dehydrogenase/fumarate reductase flavoprotein C-terminal domain"/>
    <property type="match status" value="1"/>
</dbReference>
<dbReference type="OrthoDB" id="9805351at2"/>
<evidence type="ECO:0000256" key="1">
    <source>
        <dbReference type="ARBA" id="ARBA00001974"/>
    </source>
</evidence>
<dbReference type="SUPFAM" id="SSF56425">
    <property type="entry name" value="Succinate dehydrogenase/fumarate reductase flavoprotein, catalytic domain"/>
    <property type="match status" value="1"/>
</dbReference>
<dbReference type="AlphaFoldDB" id="G2E1B5"/>
<organism evidence="6 7">
    <name type="scientific">Thiorhodococcus drewsii AZ1</name>
    <dbReference type="NCBI Taxonomy" id="765913"/>
    <lineage>
        <taxon>Bacteria</taxon>
        <taxon>Pseudomonadati</taxon>
        <taxon>Pseudomonadota</taxon>
        <taxon>Gammaproteobacteria</taxon>
        <taxon>Chromatiales</taxon>
        <taxon>Chromatiaceae</taxon>
        <taxon>Thiorhodococcus</taxon>
    </lineage>
</organism>
<dbReference type="InterPro" id="IPR027477">
    <property type="entry name" value="Succ_DH/fumarate_Rdtase_cat_sf"/>
</dbReference>
<dbReference type="PIRSF" id="PIRSF000171">
    <property type="entry name" value="SDHA_APRA_LASPO"/>
    <property type="match status" value="1"/>
</dbReference>
<evidence type="ECO:0000256" key="2">
    <source>
        <dbReference type="ARBA" id="ARBA00005163"/>
    </source>
</evidence>
<dbReference type="GO" id="GO:0050660">
    <property type="term" value="F:flavin adenine dinucleotide binding"/>
    <property type="evidence" value="ECO:0007669"/>
    <property type="project" value="TreeGrafter"/>
</dbReference>
<sequence length="659" mass="73524">MAGEFGHPEVVEEEVDILIIGGGMGACGAAYEIGPWLDAAKKQGIDLKVKLVDKAAMDRSGALAQGLSAINTYLGEQDPADYARMVSNDLMGITRDDLTYDLGRHVDDSVHLFEEWGLPIWKQAGDEGKPLVEGGNPVRSGKWKIMINGESYKSIVAEAAKKALGTEQIQEHVCIVKLLNDKNDENRIAGAVGFSVREHKVYVYRFKACLLVAGGCADIFRPRSVGEGAGRTWAPVWNAGSTYAMAAEAGAELTMMESRVVPVRFKDGYGPVDAWFMLFKAKATNAFGENYMETNKELLDQYPPYGQAVVPASCLRNHLMMREIREGRGPIYMDTVSVLGKLAETMTPNEIKRLEADAWEDFLDMCIGQAGGWAGENIEPEKKNAELMPTEPYLLGSHAGCCGIWVSGPEDLGAPTSEEHPDADRIPGHLPSGWSWGYRSMTTVQGLFTAADGVGASGLKFSSGSHAEGRLAAKAMVKYCVDHQDLVPELADSVQDLVEEIYRPVRNFLEHKDDSTAIDVNPDYITPQMLQLRLQKVMDEYVAGVSTLYQTNAKMMDVAENKLEMLKEDALKMRAKDLHELLRAWENYHRLLTAEAHMKHIQFREESRYPGFYYRMDYNVVDEEHWKCFVNSVYDRKSKNWTCFKRAHVDLIDKSKLFK</sequence>